<dbReference type="OrthoDB" id="4485682at2759"/>
<evidence type="ECO:0000313" key="2">
    <source>
        <dbReference type="EMBL" id="TVY81982.1"/>
    </source>
</evidence>
<dbReference type="Pfam" id="PF11917">
    <property type="entry name" value="DUF3435"/>
    <property type="match status" value="1"/>
</dbReference>
<name>A0A8T9CA45_9HELO</name>
<feature type="compositionally biased region" description="Polar residues" evidence="1">
    <location>
        <begin position="333"/>
        <end position="345"/>
    </location>
</feature>
<dbReference type="EMBL" id="QGMK01000393">
    <property type="protein sequence ID" value="TVY81982.1"/>
    <property type="molecule type" value="Genomic_DNA"/>
</dbReference>
<gene>
    <name evidence="2" type="ORF">LSUE1_G007537</name>
</gene>
<reference evidence="2 3" key="1">
    <citation type="submission" date="2018-05" db="EMBL/GenBank/DDBJ databases">
        <title>Genome sequencing and assembly of the regulated plant pathogen Lachnellula willkommii and related sister species for the development of diagnostic species identification markers.</title>
        <authorList>
            <person name="Giroux E."/>
            <person name="Bilodeau G."/>
        </authorList>
    </citation>
    <scope>NUCLEOTIDE SEQUENCE [LARGE SCALE GENOMIC DNA]</scope>
    <source>
        <strain evidence="2 3">CBS 268.59</strain>
    </source>
</reference>
<comment type="caution">
    <text evidence="2">The sequence shown here is derived from an EMBL/GenBank/DDBJ whole genome shotgun (WGS) entry which is preliminary data.</text>
</comment>
<accession>A0A8T9CA45</accession>
<proteinExistence type="predicted"/>
<dbReference type="Proteomes" id="UP000469558">
    <property type="component" value="Unassembled WGS sequence"/>
</dbReference>
<protein>
    <recommendedName>
        <fullName evidence="4">FluG domain-containing protein</fullName>
    </recommendedName>
</protein>
<dbReference type="PANTHER" id="PTHR37535:SF4">
    <property type="entry name" value="FLUG DOMAIN-CONTAINING PROTEIN"/>
    <property type="match status" value="1"/>
</dbReference>
<dbReference type="AlphaFoldDB" id="A0A8T9CA45"/>
<evidence type="ECO:0000256" key="1">
    <source>
        <dbReference type="SAM" id="MobiDB-lite"/>
    </source>
</evidence>
<organism evidence="2 3">
    <name type="scientific">Lachnellula suecica</name>
    <dbReference type="NCBI Taxonomy" id="602035"/>
    <lineage>
        <taxon>Eukaryota</taxon>
        <taxon>Fungi</taxon>
        <taxon>Dikarya</taxon>
        <taxon>Ascomycota</taxon>
        <taxon>Pezizomycotina</taxon>
        <taxon>Leotiomycetes</taxon>
        <taxon>Helotiales</taxon>
        <taxon>Lachnaceae</taxon>
        <taxon>Lachnellula</taxon>
    </lineage>
</organism>
<dbReference type="PANTHER" id="PTHR37535">
    <property type="entry name" value="FLUG DOMAIN PROTEIN"/>
    <property type="match status" value="1"/>
</dbReference>
<keyword evidence="3" id="KW-1185">Reference proteome</keyword>
<evidence type="ECO:0008006" key="4">
    <source>
        <dbReference type="Google" id="ProtNLM"/>
    </source>
</evidence>
<feature type="region of interest" description="Disordered" evidence="1">
    <location>
        <begin position="227"/>
        <end position="346"/>
    </location>
</feature>
<feature type="compositionally biased region" description="Acidic residues" evidence="1">
    <location>
        <begin position="283"/>
        <end position="310"/>
    </location>
</feature>
<dbReference type="InterPro" id="IPR021842">
    <property type="entry name" value="DUF3435"/>
</dbReference>
<sequence>MAPVIELPPMDALDALTNVVKRRIEGNRVRKEKEKSQLTCEDYRQMRTDLNKQQFILPLDSDNTKASIYYIKRKFIRFCNELKWGDWRTAIQAQNCDKGTMMSFLHWICETYLAKRRKKGKRKSVNQYWRDFKMLFRRANGERIDANDTAEVVKYINTKLRVLFELDMTAKSKPVTGPDDLLLLLVQHWARDESIFPTEDDRLDLPTIILFQSYTGCRPAELVHAPRGRGLQDPLDDEDPHDLTLQPNTDGVIYDDESNHGGDKNDSGYASATGGSGPHTLDDVIDGEAGDFIDDSDDDDDFICDSEGTDDTATTDTTDCYISEVNDSGAPVRSSTLDQQTQDSIQPREPVREFNALCYEDLCIWIVRDPKGGDRDVLAMEVNLRHHKGADNKPKPTTFLFREHPLPILCPISHILARALRDNAILVDGYATAEPFFDTHLQDQAVKVHWKPSMLKTPVFRRSVQTAMGYEKSMTEPMPYSTYAFYLERLGKDTGLEEKLTSYCFRRGLANAINGLASDTVRDQVMRHDPMTGVFSGAYINHRVKFNTQDAFLERDVSDDGLTRAFAHMSIRCNPGIPKEVPPAVLRALPPDPDIADLERRYTAMFQQLRHRYKFVKRAPPKQVKEYQDLGRQLTNARKSFKEEVSREFKRDYIFRFHNEQMRRQLDKTYITDVYVEPVVQHQLEERTRLQQILCDFSTDLGMKDIIRRKTRAINLMVALASKQETPRQQPSLACVIPVKEESPSLDPSPAPTEFPIICHKTQCIFCIGNEQYSFEQRARSFRRVSHMMDHVENVHLKLLPADKITCHHPVCKSEKVLFNNVNHFKNHVARVHRIMLREPSYIE</sequence>
<evidence type="ECO:0000313" key="3">
    <source>
        <dbReference type="Proteomes" id="UP000469558"/>
    </source>
</evidence>
<feature type="compositionally biased region" description="Basic and acidic residues" evidence="1">
    <location>
        <begin position="257"/>
        <end position="266"/>
    </location>
</feature>